<dbReference type="PANTHER" id="PTHR43774">
    <property type="entry name" value="PEPTIDE METHIONINE SULFOXIDE REDUCTASE"/>
    <property type="match status" value="1"/>
</dbReference>
<keyword evidence="1 4" id="KW-0560">Oxidoreductase</keyword>
<evidence type="ECO:0000256" key="4">
    <source>
        <dbReference type="HAMAP-Rule" id="MF_01401"/>
    </source>
</evidence>
<dbReference type="Gene3D" id="3.30.1060.10">
    <property type="entry name" value="Peptide methionine sulphoxide reductase MsrA"/>
    <property type="match status" value="1"/>
</dbReference>
<evidence type="ECO:0000256" key="3">
    <source>
        <dbReference type="ARBA" id="ARBA00048782"/>
    </source>
</evidence>
<dbReference type="Pfam" id="PF01625">
    <property type="entry name" value="PMSR"/>
    <property type="match status" value="1"/>
</dbReference>
<evidence type="ECO:0000313" key="6">
    <source>
        <dbReference type="EMBL" id="OGD33925.1"/>
    </source>
</evidence>
<proteinExistence type="inferred from homology"/>
<evidence type="ECO:0000256" key="2">
    <source>
        <dbReference type="ARBA" id="ARBA00047806"/>
    </source>
</evidence>
<dbReference type="SUPFAM" id="SSF55068">
    <property type="entry name" value="Peptide methionine sulfoxide reductase"/>
    <property type="match status" value="1"/>
</dbReference>
<feature type="active site" evidence="4">
    <location>
        <position position="20"/>
    </location>
</feature>
<comment type="catalytic activity">
    <reaction evidence="3 4">
        <text>[thioredoxin]-disulfide + L-methionine + H2O = L-methionine (S)-S-oxide + [thioredoxin]-dithiol</text>
        <dbReference type="Rhea" id="RHEA:19993"/>
        <dbReference type="Rhea" id="RHEA-COMP:10698"/>
        <dbReference type="Rhea" id="RHEA-COMP:10700"/>
        <dbReference type="ChEBI" id="CHEBI:15377"/>
        <dbReference type="ChEBI" id="CHEBI:29950"/>
        <dbReference type="ChEBI" id="CHEBI:50058"/>
        <dbReference type="ChEBI" id="CHEBI:57844"/>
        <dbReference type="ChEBI" id="CHEBI:58772"/>
        <dbReference type="EC" id="1.8.4.11"/>
    </reaction>
</comment>
<dbReference type="AlphaFoldDB" id="A0A1F5BTK3"/>
<comment type="catalytic activity">
    <reaction evidence="2 4">
        <text>L-methionyl-[protein] + [thioredoxin]-disulfide + H2O = L-methionyl-(S)-S-oxide-[protein] + [thioredoxin]-dithiol</text>
        <dbReference type="Rhea" id="RHEA:14217"/>
        <dbReference type="Rhea" id="RHEA-COMP:10698"/>
        <dbReference type="Rhea" id="RHEA-COMP:10700"/>
        <dbReference type="Rhea" id="RHEA-COMP:12313"/>
        <dbReference type="Rhea" id="RHEA-COMP:12315"/>
        <dbReference type="ChEBI" id="CHEBI:15377"/>
        <dbReference type="ChEBI" id="CHEBI:16044"/>
        <dbReference type="ChEBI" id="CHEBI:29950"/>
        <dbReference type="ChEBI" id="CHEBI:44120"/>
        <dbReference type="ChEBI" id="CHEBI:50058"/>
        <dbReference type="EC" id="1.8.4.11"/>
    </reaction>
</comment>
<dbReference type="InterPro" id="IPR002569">
    <property type="entry name" value="Met_Sox_Rdtase_MsrA_dom"/>
</dbReference>
<gene>
    <name evidence="4" type="primary">msrA</name>
    <name evidence="6" type="ORF">A2988_00325</name>
</gene>
<dbReference type="STRING" id="1797298.A2988_00325"/>
<comment type="function">
    <text evidence="4">Has an important function as a repair enzyme for proteins that have been inactivated by oxidation. Catalyzes the reversible oxidation-reduction of methionine sulfoxide in proteins to methionine.</text>
</comment>
<comment type="similarity">
    <text evidence="4">Belongs to the MsrA Met sulfoxide reductase family.</text>
</comment>
<dbReference type="HAMAP" id="MF_01401">
    <property type="entry name" value="MsrA"/>
    <property type="match status" value="1"/>
</dbReference>
<feature type="domain" description="Peptide methionine sulphoxide reductase MsrA" evidence="5">
    <location>
        <begin position="13"/>
        <end position="169"/>
    </location>
</feature>
<dbReference type="GO" id="GO:0008113">
    <property type="term" value="F:peptide-methionine (S)-S-oxide reductase activity"/>
    <property type="evidence" value="ECO:0007669"/>
    <property type="project" value="UniProtKB-UniRule"/>
</dbReference>
<dbReference type="NCBIfam" id="TIGR00401">
    <property type="entry name" value="msrA"/>
    <property type="match status" value="1"/>
</dbReference>
<dbReference type="EMBL" id="MEYS01000002">
    <property type="protein sequence ID" value="OGD33925.1"/>
    <property type="molecule type" value="Genomic_DNA"/>
</dbReference>
<accession>A0A1F5BTK3</accession>
<protein>
    <recommendedName>
        <fullName evidence="4">Peptide methionine sulfoxide reductase MsrA</fullName>
        <shortName evidence="4">Protein-methionine-S-oxide reductase</shortName>
        <ecNumber evidence="4">1.8.4.11</ecNumber>
    </recommendedName>
    <alternativeName>
        <fullName evidence="4">Peptide-methionine (S)-S-oxide reductase</fullName>
        <shortName evidence="4">Peptide Met(O) reductase</shortName>
    </alternativeName>
</protein>
<dbReference type="EC" id="1.8.4.11" evidence="4"/>
<dbReference type="GO" id="GO:0033744">
    <property type="term" value="F:L-methionine:thioredoxin-disulfide S-oxidoreductase activity"/>
    <property type="evidence" value="ECO:0007669"/>
    <property type="project" value="RHEA"/>
</dbReference>
<evidence type="ECO:0000259" key="5">
    <source>
        <dbReference type="Pfam" id="PF01625"/>
    </source>
</evidence>
<dbReference type="PANTHER" id="PTHR43774:SF1">
    <property type="entry name" value="PEPTIDE METHIONINE SULFOXIDE REDUCTASE MSRA 2"/>
    <property type="match status" value="1"/>
</dbReference>
<reference evidence="6 7" key="1">
    <citation type="journal article" date="2016" name="Nat. Commun.">
        <title>Thousands of microbial genomes shed light on interconnected biogeochemical processes in an aquifer system.</title>
        <authorList>
            <person name="Anantharaman K."/>
            <person name="Brown C.T."/>
            <person name="Hug L.A."/>
            <person name="Sharon I."/>
            <person name="Castelle C.J."/>
            <person name="Probst A.J."/>
            <person name="Thomas B.C."/>
            <person name="Singh A."/>
            <person name="Wilkins M.J."/>
            <person name="Karaoz U."/>
            <person name="Brodie E.L."/>
            <person name="Williams K.H."/>
            <person name="Hubbard S.S."/>
            <person name="Banfield J.F."/>
        </authorList>
    </citation>
    <scope>NUCLEOTIDE SEQUENCE [LARGE SCALE GENOMIC DNA]</scope>
</reference>
<sequence>MLSFVETDKKNETAVFGGGCFWCTEAVFGMLKGIKSVTPGYAGGLTGSGQAPTYEEVSSGETGHAEVIRIEYDPAQISFHDLLTVFFATHDPNTRNRQGNDVGTQYRSVILYASDEQKQEAERFIGELNASSKEGAPVVTEVKPLDRFYEAEEYHKDYYARNPKNRYCEVVINPKLKKVQEHFAELLAVKST</sequence>
<dbReference type="InterPro" id="IPR036509">
    <property type="entry name" value="Met_Sox_Rdtase_MsrA_sf"/>
</dbReference>
<organism evidence="6 7">
    <name type="scientific">Candidatus Azambacteria bacterium RIFCSPLOWO2_01_FULL_46_25</name>
    <dbReference type="NCBI Taxonomy" id="1797298"/>
    <lineage>
        <taxon>Bacteria</taxon>
        <taxon>Candidatus Azamiibacteriota</taxon>
    </lineage>
</organism>
<evidence type="ECO:0000313" key="7">
    <source>
        <dbReference type="Proteomes" id="UP000176650"/>
    </source>
</evidence>
<evidence type="ECO:0000256" key="1">
    <source>
        <dbReference type="ARBA" id="ARBA00023002"/>
    </source>
</evidence>
<name>A0A1F5BTK3_9BACT</name>
<comment type="caution">
    <text evidence="6">The sequence shown here is derived from an EMBL/GenBank/DDBJ whole genome shotgun (WGS) entry which is preliminary data.</text>
</comment>
<dbReference type="Proteomes" id="UP000176650">
    <property type="component" value="Unassembled WGS sequence"/>
</dbReference>